<evidence type="ECO:0000256" key="3">
    <source>
        <dbReference type="ARBA" id="ARBA00022695"/>
    </source>
</evidence>
<dbReference type="GO" id="GO:0050518">
    <property type="term" value="F:2-C-methyl-D-erythritol 4-phosphate cytidylyltransferase activity"/>
    <property type="evidence" value="ECO:0007669"/>
    <property type="project" value="EnsemblPlants"/>
</dbReference>
<dbReference type="CDD" id="cd02516">
    <property type="entry name" value="CDP-ME_synthetase"/>
    <property type="match status" value="1"/>
</dbReference>
<organism evidence="4 5">
    <name type="scientific">Chara braunii</name>
    <name type="common">Braun's stonewort</name>
    <dbReference type="NCBI Taxonomy" id="69332"/>
    <lineage>
        <taxon>Eukaryota</taxon>
        <taxon>Viridiplantae</taxon>
        <taxon>Streptophyta</taxon>
        <taxon>Charophyceae</taxon>
        <taxon>Charales</taxon>
        <taxon>Characeae</taxon>
        <taxon>Chara</taxon>
    </lineage>
</organism>
<dbReference type="PANTHER" id="PTHR32125:SF4">
    <property type="entry name" value="2-C-METHYL-D-ERYTHRITOL 4-PHOSPHATE CYTIDYLYLTRANSFERASE, CHLOROPLASTIC"/>
    <property type="match status" value="1"/>
</dbReference>
<reference evidence="4 5" key="1">
    <citation type="journal article" date="2018" name="Cell">
        <title>The Chara Genome: Secondary Complexity and Implications for Plant Terrestrialization.</title>
        <authorList>
            <person name="Nishiyama T."/>
            <person name="Sakayama H."/>
            <person name="Vries J.D."/>
            <person name="Buschmann H."/>
            <person name="Saint-Marcoux D."/>
            <person name="Ullrich K.K."/>
            <person name="Haas F.B."/>
            <person name="Vanderstraeten L."/>
            <person name="Becker D."/>
            <person name="Lang D."/>
            <person name="Vosolsobe S."/>
            <person name="Rombauts S."/>
            <person name="Wilhelmsson P.K.I."/>
            <person name="Janitza P."/>
            <person name="Kern R."/>
            <person name="Heyl A."/>
            <person name="Rumpler F."/>
            <person name="Villalobos L.I.A.C."/>
            <person name="Clay J.M."/>
            <person name="Skokan R."/>
            <person name="Toyoda A."/>
            <person name="Suzuki Y."/>
            <person name="Kagoshima H."/>
            <person name="Schijlen E."/>
            <person name="Tajeshwar N."/>
            <person name="Catarino B."/>
            <person name="Hetherington A.J."/>
            <person name="Saltykova A."/>
            <person name="Bonnot C."/>
            <person name="Breuninger H."/>
            <person name="Symeonidi A."/>
            <person name="Radhakrishnan G.V."/>
            <person name="Van Nieuwerburgh F."/>
            <person name="Deforce D."/>
            <person name="Chang C."/>
            <person name="Karol K.G."/>
            <person name="Hedrich R."/>
            <person name="Ulvskov P."/>
            <person name="Glockner G."/>
            <person name="Delwiche C.F."/>
            <person name="Petrasek J."/>
            <person name="Van de Peer Y."/>
            <person name="Friml J."/>
            <person name="Beilby M."/>
            <person name="Dolan L."/>
            <person name="Kohara Y."/>
            <person name="Sugano S."/>
            <person name="Fujiyama A."/>
            <person name="Delaux P.-M."/>
            <person name="Quint M."/>
            <person name="TheiBen G."/>
            <person name="Hagemann M."/>
            <person name="Harholt J."/>
            <person name="Dunand C."/>
            <person name="Zachgo S."/>
            <person name="Langdale J."/>
            <person name="Maumus F."/>
            <person name="Straeten D.V.D."/>
            <person name="Gould S.B."/>
            <person name="Rensing S.A."/>
        </authorList>
    </citation>
    <scope>NUCLEOTIDE SEQUENCE [LARGE SCALE GENOMIC DNA]</scope>
    <source>
        <strain evidence="4 5">S276</strain>
    </source>
</reference>
<dbReference type="SUPFAM" id="SSF53448">
    <property type="entry name" value="Nucleotide-diphospho-sugar transferases"/>
    <property type="match status" value="1"/>
</dbReference>
<dbReference type="STRING" id="69332.A0A388JM35"/>
<evidence type="ECO:0000313" key="4">
    <source>
        <dbReference type="EMBL" id="GBG58813.1"/>
    </source>
</evidence>
<evidence type="ECO:0008006" key="6">
    <source>
        <dbReference type="Google" id="ProtNLM"/>
    </source>
</evidence>
<dbReference type="Gene3D" id="3.90.550.10">
    <property type="entry name" value="Spore Coat Polysaccharide Biosynthesis Protein SpsA, Chain A"/>
    <property type="match status" value="1"/>
</dbReference>
<protein>
    <recommendedName>
        <fullName evidence="6">2-C-methyl-D-erythritol 4-phosphate cytidylyltransferase</fullName>
    </recommendedName>
</protein>
<name>A0A388JM35_CHABU</name>
<gene>
    <name evidence="4" type="ORF">CBR_g214</name>
</gene>
<proteinExistence type="inferred from homology"/>
<dbReference type="InterPro" id="IPR034683">
    <property type="entry name" value="IspD/TarI"/>
</dbReference>
<dbReference type="PANTHER" id="PTHR32125">
    <property type="entry name" value="2-C-METHYL-D-ERYTHRITOL 4-PHOSPHATE CYTIDYLYLTRANSFERASE, CHLOROPLASTIC"/>
    <property type="match status" value="1"/>
</dbReference>
<sequence>MAVSAGCMRAMAAGLSLGHVSQGSAAASPCSRPCPLSPSRCFTTFDGLSQERTLSEASPSRSCKRRGSGLYTQSGWDGCNCGGISRRRSARSMVARNVLPSFPQKGDVPPGSVTIILLSGGVGTRMKATIPKQYLPLQDQPLCLYSFHTFASLVEVGEIVIVCDPTYKYIFEGAVALCRVPVKWAVPGKERQDSVFNGLQVISSTSTLVAVHDSARPLITAEDTRRVIHDAWEYGAAVLGVKVKGTIKEVNNGGFVEKTLDRSVLWEVQTPQVIRPDVLLEGFDLVRR</sequence>
<comment type="caution">
    <text evidence="4">The sequence shown here is derived from an EMBL/GenBank/DDBJ whole genome shotgun (WGS) entry which is preliminary data.</text>
</comment>
<evidence type="ECO:0000313" key="5">
    <source>
        <dbReference type="Proteomes" id="UP000265515"/>
    </source>
</evidence>
<dbReference type="AlphaFoldDB" id="A0A388JM35"/>
<accession>A0A388JM35</accession>
<keyword evidence="2" id="KW-0808">Transferase</keyword>
<evidence type="ECO:0000256" key="1">
    <source>
        <dbReference type="ARBA" id="ARBA00009789"/>
    </source>
</evidence>
<keyword evidence="3" id="KW-0548">Nucleotidyltransferase</keyword>
<dbReference type="Pfam" id="PF01128">
    <property type="entry name" value="IspD"/>
    <property type="match status" value="1"/>
</dbReference>
<dbReference type="InterPro" id="IPR029044">
    <property type="entry name" value="Nucleotide-diphossugar_trans"/>
</dbReference>
<evidence type="ECO:0000256" key="2">
    <source>
        <dbReference type="ARBA" id="ARBA00022679"/>
    </source>
</evidence>
<dbReference type="InterPro" id="IPR050088">
    <property type="entry name" value="IspD/TarI_cytidylyltransf_bact"/>
</dbReference>
<dbReference type="EMBL" id="BFEA01000001">
    <property type="protein sequence ID" value="GBG58813.1"/>
    <property type="molecule type" value="Genomic_DNA"/>
</dbReference>
<keyword evidence="5" id="KW-1185">Reference proteome</keyword>
<comment type="similarity">
    <text evidence="1">Belongs to the IspD/TarI cytidylyltransferase family. IspD subfamily.</text>
</comment>
<dbReference type="Proteomes" id="UP000265515">
    <property type="component" value="Unassembled WGS sequence"/>
</dbReference>
<dbReference type="OrthoDB" id="414267at2759"/>
<dbReference type="Gramene" id="GBG58813">
    <property type="protein sequence ID" value="GBG58813"/>
    <property type="gene ID" value="CBR_g214"/>
</dbReference>